<dbReference type="NCBIfam" id="NF037995">
    <property type="entry name" value="TRAP_S1"/>
    <property type="match status" value="1"/>
</dbReference>
<evidence type="ECO:0000313" key="4">
    <source>
        <dbReference type="Proteomes" id="UP000253226"/>
    </source>
</evidence>
<sequence length="350" mass="36932">MKKMVSSLLAVSALGAGFAATPAFAEDLSVVGSWSSLPLYKQYENPFWTETFPADSKGAFNVEMTTHDQMGIGGGDVFRILSDGVFDIAMTVGDYAVGDAPELEGLDVPLVANTAAEAKAMVEAARPMVDDIFAERFNAKVLAVAPYPPQVVFCAGEVNTLADLKGKKVRGSGRMTTKFLEALGATGVNVAFSEVPGGLERGVIDCAVTGAGSGYSAGWWEVSDHLMTIPLGGWDPVVTAMNMDKWNSLSADQQSFIMDEVKTKFEAPAWASAADALKTDVACLTGNGTCPAGESAKMKLVEVSEADVAKAKEILTTTVLPEWAERAGNDWVKRWNDSVGATVGVTVPLN</sequence>
<evidence type="ECO:0000256" key="1">
    <source>
        <dbReference type="ARBA" id="ARBA00022729"/>
    </source>
</evidence>
<dbReference type="PANTHER" id="PTHR33376">
    <property type="match status" value="1"/>
</dbReference>
<dbReference type="Proteomes" id="UP000253226">
    <property type="component" value="Unassembled WGS sequence"/>
</dbReference>
<protein>
    <submittedName>
        <fullName evidence="3">C4-dicarboxylate ABC transporter substrate-binding protein</fullName>
    </submittedName>
</protein>
<dbReference type="GO" id="GO:0055085">
    <property type="term" value="P:transmembrane transport"/>
    <property type="evidence" value="ECO:0007669"/>
    <property type="project" value="InterPro"/>
</dbReference>
<gene>
    <name evidence="3" type="ORF">TH19_02835</name>
</gene>
<keyword evidence="1 2" id="KW-0732">Signal</keyword>
<accession>A0A367WBE0</accession>
<dbReference type="PANTHER" id="PTHR33376:SF4">
    <property type="entry name" value="SIALIC ACID-BINDING PERIPLASMIC PROTEIN SIAP"/>
    <property type="match status" value="1"/>
</dbReference>
<organism evidence="3 4">
    <name type="scientific">Thalassospira profundimaris</name>
    <dbReference type="NCBI Taxonomy" id="502049"/>
    <lineage>
        <taxon>Bacteria</taxon>
        <taxon>Pseudomonadati</taxon>
        <taxon>Pseudomonadota</taxon>
        <taxon>Alphaproteobacteria</taxon>
        <taxon>Rhodospirillales</taxon>
        <taxon>Thalassospiraceae</taxon>
        <taxon>Thalassospira</taxon>
    </lineage>
</organism>
<evidence type="ECO:0000256" key="2">
    <source>
        <dbReference type="SAM" id="SignalP"/>
    </source>
</evidence>
<reference evidence="3 4" key="1">
    <citation type="submission" date="2014-07" db="EMBL/GenBank/DDBJ databases">
        <title>Draft genome sequence of Thalassospira profundimaris 35.</title>
        <authorList>
            <person name="Lai Q."/>
            <person name="Shao Z."/>
        </authorList>
    </citation>
    <scope>NUCLEOTIDE SEQUENCE [LARGE SCALE GENOMIC DNA]</scope>
    <source>
        <strain evidence="3 4">35</strain>
    </source>
</reference>
<dbReference type="EMBL" id="JPWF01000002">
    <property type="protein sequence ID" value="RCK38756.1"/>
    <property type="molecule type" value="Genomic_DNA"/>
</dbReference>
<dbReference type="SUPFAM" id="SSF53850">
    <property type="entry name" value="Periplasmic binding protein-like II"/>
    <property type="match status" value="1"/>
</dbReference>
<dbReference type="AlphaFoldDB" id="A0A367WBE0"/>
<dbReference type="Pfam" id="PF03480">
    <property type="entry name" value="DctP"/>
    <property type="match status" value="1"/>
</dbReference>
<dbReference type="OrthoDB" id="9799287at2"/>
<dbReference type="RefSeq" id="WP_114100816.1">
    <property type="nucleotide sequence ID" value="NZ_JPWF01000002.1"/>
</dbReference>
<dbReference type="InterPro" id="IPR038404">
    <property type="entry name" value="TRAP_DctP_sf"/>
</dbReference>
<evidence type="ECO:0000313" key="3">
    <source>
        <dbReference type="EMBL" id="RCK38756.1"/>
    </source>
</evidence>
<name>A0A367WBE0_9PROT</name>
<feature type="chain" id="PRO_5016760771" evidence="2">
    <location>
        <begin position="26"/>
        <end position="350"/>
    </location>
</feature>
<dbReference type="Gene3D" id="3.40.190.170">
    <property type="entry name" value="Bacterial extracellular solute-binding protein, family 7"/>
    <property type="match status" value="1"/>
</dbReference>
<dbReference type="CDD" id="cd13602">
    <property type="entry name" value="PBP2_TRAP_BpDctp6_7"/>
    <property type="match status" value="1"/>
</dbReference>
<comment type="caution">
    <text evidence="3">The sequence shown here is derived from an EMBL/GenBank/DDBJ whole genome shotgun (WGS) entry which is preliminary data.</text>
</comment>
<dbReference type="InterPro" id="IPR018389">
    <property type="entry name" value="DctP_fam"/>
</dbReference>
<feature type="signal peptide" evidence="2">
    <location>
        <begin position="1"/>
        <end position="25"/>
    </location>
</feature>
<proteinExistence type="predicted"/>